<name>A0A833Y388_9CHIR</name>
<protein>
    <submittedName>
        <fullName evidence="2">DISC1 scaffold protein</fullName>
    </submittedName>
</protein>
<evidence type="ECO:0000256" key="1">
    <source>
        <dbReference type="SAM" id="MobiDB-lite"/>
    </source>
</evidence>
<dbReference type="GO" id="GO:0005874">
    <property type="term" value="C:microtubule"/>
    <property type="evidence" value="ECO:0007669"/>
    <property type="project" value="TreeGrafter"/>
</dbReference>
<feature type="compositionally biased region" description="Basic and acidic residues" evidence="1">
    <location>
        <begin position="80"/>
        <end position="89"/>
    </location>
</feature>
<dbReference type="InterPro" id="IPR026081">
    <property type="entry name" value="DISC1"/>
</dbReference>
<dbReference type="PANTHER" id="PTHR14332:SF3">
    <property type="entry name" value="DISRUPTED IN SCHIZOPHRENIA 1 PROTEIN"/>
    <property type="match status" value="1"/>
</dbReference>
<proteinExistence type="predicted"/>
<dbReference type="Proteomes" id="UP000664940">
    <property type="component" value="Unassembled WGS sequence"/>
</dbReference>
<dbReference type="GO" id="GO:0001764">
    <property type="term" value="P:neuron migration"/>
    <property type="evidence" value="ECO:0007669"/>
    <property type="project" value="TreeGrafter"/>
</dbReference>
<evidence type="ECO:0000313" key="3">
    <source>
        <dbReference type="Proteomes" id="UP000664940"/>
    </source>
</evidence>
<accession>A0A833Y388</accession>
<sequence>MPDALPTRALGCCAVSTQANASWDHQNSGSQDCRPPTAAFRRRRLARKPGYMRREAAPQIRFLSPAVGTSFRAQGGACGEESRHSESRAGRQCGLEPGGQWRGPLVGSLLPRSTAAPAGTFAGHRGLSLAPARGTSGFCGIQFGAGTKPPSRLTRLCGPRCQGELPPMDSAEASGPRQDATCGEGARGTQTEDWPAPEEVSGSSCGLTSGPKAPSAPASSQAAFTSSFSFIQLSLCAAGERGEAEGCPPFREAENVEAKAASLDRLHEDPRLSPPLFSLKAAQGSADSAQTAGGSPGLVCEPLSALDTGAASCCSQGPSTFKNTAPHWDLLLRKCEPLLLECLLSNRRQLEVNSLRLKLQKLQEKAVEEDDYDNGECDCVHRIFLLFLMTPRFSAPPFSALSSTPQMDCAVPSPGHLHLVTPDYSTALLFCGFPNML</sequence>
<dbReference type="PANTHER" id="PTHR14332">
    <property type="entry name" value="DISRUPTED IN SCHIZOPHRENIA 1 PROTEIN"/>
    <property type="match status" value="1"/>
</dbReference>
<feature type="region of interest" description="Disordered" evidence="1">
    <location>
        <begin position="164"/>
        <end position="219"/>
    </location>
</feature>
<gene>
    <name evidence="2" type="ORF">HJG60_003867</name>
</gene>
<dbReference type="GO" id="GO:0005815">
    <property type="term" value="C:microtubule organizing center"/>
    <property type="evidence" value="ECO:0007669"/>
    <property type="project" value="TreeGrafter"/>
</dbReference>
<reference evidence="2 3" key="1">
    <citation type="journal article" date="2020" name="Nature">
        <title>Six reference-quality genomes reveal evolution of bat adaptations.</title>
        <authorList>
            <person name="Jebb D."/>
            <person name="Huang Z."/>
            <person name="Pippel M."/>
            <person name="Hughes G.M."/>
            <person name="Lavrichenko K."/>
            <person name="Devanna P."/>
            <person name="Winkler S."/>
            <person name="Jermiin L.S."/>
            <person name="Skirmuntt E.C."/>
            <person name="Katzourakis A."/>
            <person name="Burkitt-Gray L."/>
            <person name="Ray D.A."/>
            <person name="Sullivan K.A.M."/>
            <person name="Roscito J.G."/>
            <person name="Kirilenko B.M."/>
            <person name="Davalos L.M."/>
            <person name="Corthals A.P."/>
            <person name="Power M.L."/>
            <person name="Jones G."/>
            <person name="Ransome R.D."/>
            <person name="Dechmann D.K.N."/>
            <person name="Locatelli A.G."/>
            <person name="Puechmaille S.J."/>
            <person name="Fedrigo O."/>
            <person name="Jarvis E.D."/>
            <person name="Hiller M."/>
            <person name="Vernes S.C."/>
            <person name="Myers E.W."/>
            <person name="Teeling E.C."/>
        </authorList>
    </citation>
    <scope>NUCLEOTIDE SEQUENCE [LARGE SCALE GENOMIC DNA]</scope>
    <source>
        <strain evidence="2">Bat1K_MPI-CBG_1</strain>
    </source>
</reference>
<dbReference type="GO" id="GO:0060271">
    <property type="term" value="P:cilium assembly"/>
    <property type="evidence" value="ECO:0007669"/>
    <property type="project" value="TreeGrafter"/>
</dbReference>
<comment type="caution">
    <text evidence="2">The sequence shown here is derived from an EMBL/GenBank/DDBJ whole genome shotgun (WGS) entry which is preliminary data.</text>
</comment>
<evidence type="ECO:0000313" key="2">
    <source>
        <dbReference type="EMBL" id="KAF6073218.1"/>
    </source>
</evidence>
<organism evidence="2 3">
    <name type="scientific">Phyllostomus discolor</name>
    <name type="common">pale spear-nosed bat</name>
    <dbReference type="NCBI Taxonomy" id="89673"/>
    <lineage>
        <taxon>Eukaryota</taxon>
        <taxon>Metazoa</taxon>
        <taxon>Chordata</taxon>
        <taxon>Craniata</taxon>
        <taxon>Vertebrata</taxon>
        <taxon>Euteleostomi</taxon>
        <taxon>Mammalia</taxon>
        <taxon>Eutheria</taxon>
        <taxon>Laurasiatheria</taxon>
        <taxon>Chiroptera</taxon>
        <taxon>Yangochiroptera</taxon>
        <taxon>Phyllostomidae</taxon>
        <taxon>Phyllostominae</taxon>
        <taxon>Phyllostomus</taxon>
    </lineage>
</organism>
<feature type="compositionally biased region" description="Low complexity" evidence="1">
    <location>
        <begin position="209"/>
        <end position="219"/>
    </location>
</feature>
<dbReference type="GO" id="GO:0045111">
    <property type="term" value="C:intermediate filament cytoskeleton"/>
    <property type="evidence" value="ECO:0007669"/>
    <property type="project" value="TreeGrafter"/>
</dbReference>
<dbReference type="EMBL" id="JABVXQ010000016">
    <property type="protein sequence ID" value="KAF6073218.1"/>
    <property type="molecule type" value="Genomic_DNA"/>
</dbReference>
<feature type="region of interest" description="Disordered" evidence="1">
    <location>
        <begin position="74"/>
        <end position="98"/>
    </location>
</feature>
<dbReference type="AlphaFoldDB" id="A0A833Y388"/>